<dbReference type="AlphaFoldDB" id="A0A075WDB0"/>
<dbReference type="KEGG" id="afg:AFULGI_00016560"/>
<dbReference type="Proteomes" id="UP000028501">
    <property type="component" value="Chromosome"/>
</dbReference>
<proteinExistence type="predicted"/>
<dbReference type="EMBL" id="CP006577">
    <property type="protein sequence ID" value="AIG98415.1"/>
    <property type="molecule type" value="Genomic_DNA"/>
</dbReference>
<evidence type="ECO:0000313" key="1">
    <source>
        <dbReference type="EMBL" id="AIG98415.1"/>
    </source>
</evidence>
<evidence type="ECO:0000313" key="2">
    <source>
        <dbReference type="Proteomes" id="UP000028501"/>
    </source>
</evidence>
<sequence length="224" mass="25576">MKVCKLIEILRKGHLVYSLEQERVRIFYVKDGYFDLINGSNDYKIVADVEENSTSINLTELPLDLRAEVTTKVSELLNVGIDLARNVLAEFPEVKEENGKIILLANPINYSKYFLGFVEDIEAWLKVGKLIKAVAKSQENGYAVMDNFVIVSGVRTIFVYNGRTGYFIHERDIEQFINYAVFGESKLRTVKPDDFEIKAVLETINGVSIPYKDELLKLILAERI</sequence>
<dbReference type="HOGENOM" id="CLU_1232704_0_0_2"/>
<gene>
    <name evidence="1" type="ORF">AFULGI_00016560</name>
</gene>
<accession>A0A075WDB0</accession>
<organism evidence="1 2">
    <name type="scientific">Archaeoglobus fulgidus DSM 8774</name>
    <dbReference type="NCBI Taxonomy" id="1344584"/>
    <lineage>
        <taxon>Archaea</taxon>
        <taxon>Methanobacteriati</taxon>
        <taxon>Methanobacteriota</taxon>
        <taxon>Archaeoglobi</taxon>
        <taxon>Archaeoglobales</taxon>
        <taxon>Archaeoglobaceae</taxon>
        <taxon>Archaeoglobus</taxon>
    </lineage>
</organism>
<name>A0A075WDB0_ARCFL</name>
<reference evidence="1 2" key="1">
    <citation type="submission" date="2013-07" db="EMBL/GenBank/DDBJ databases">
        <title>Genome of Archaeoglobus fulgidus.</title>
        <authorList>
            <person name="Fiebig A."/>
            <person name="Birkeland N.-K."/>
        </authorList>
    </citation>
    <scope>NUCLEOTIDE SEQUENCE [LARGE SCALE GENOMIC DNA]</scope>
    <source>
        <strain evidence="1 2">DSM 8774</strain>
    </source>
</reference>
<protein>
    <submittedName>
        <fullName evidence="1">Uncharacterized protein</fullName>
    </submittedName>
</protein>